<dbReference type="STRING" id="118168.MC7420_3641"/>
<keyword evidence="2" id="KW-1185">Reference proteome</keyword>
<protein>
    <submittedName>
        <fullName evidence="1">Uncharacterized protein</fullName>
    </submittedName>
</protein>
<gene>
    <name evidence="1" type="ORF">MC7420_3641</name>
</gene>
<sequence length="37" mass="4288">MVDILIKRLNPPLQLTDYVFKVAPTNALDYCRLNQNP</sequence>
<evidence type="ECO:0000313" key="2">
    <source>
        <dbReference type="Proteomes" id="UP000003835"/>
    </source>
</evidence>
<name>B4VX81_9CYAN</name>
<evidence type="ECO:0000313" key="1">
    <source>
        <dbReference type="EMBL" id="EDX73467.1"/>
    </source>
</evidence>
<dbReference type="EMBL" id="DS989857">
    <property type="protein sequence ID" value="EDX73467.1"/>
    <property type="molecule type" value="Genomic_DNA"/>
</dbReference>
<accession>B4VX81</accession>
<reference evidence="1 2" key="1">
    <citation type="submission" date="2008-07" db="EMBL/GenBank/DDBJ databases">
        <authorList>
            <person name="Tandeau de Marsac N."/>
            <person name="Ferriera S."/>
            <person name="Johnson J."/>
            <person name="Kravitz S."/>
            <person name="Beeson K."/>
            <person name="Sutton G."/>
            <person name="Rogers Y.-H."/>
            <person name="Friedman R."/>
            <person name="Frazier M."/>
            <person name="Venter J.C."/>
        </authorList>
    </citation>
    <scope>NUCLEOTIDE SEQUENCE [LARGE SCALE GENOMIC DNA]</scope>
    <source>
        <strain evidence="1 2">PCC 7420</strain>
    </source>
</reference>
<proteinExistence type="predicted"/>
<dbReference type="AlphaFoldDB" id="B4VX81"/>
<dbReference type="Proteomes" id="UP000003835">
    <property type="component" value="Unassembled WGS sequence"/>
</dbReference>
<organism evidence="1 2">
    <name type="scientific">Coleofasciculus chthonoplastes PCC 7420</name>
    <dbReference type="NCBI Taxonomy" id="118168"/>
    <lineage>
        <taxon>Bacteria</taxon>
        <taxon>Bacillati</taxon>
        <taxon>Cyanobacteriota</taxon>
        <taxon>Cyanophyceae</taxon>
        <taxon>Coleofasciculales</taxon>
        <taxon>Coleofasciculaceae</taxon>
        <taxon>Coleofasciculus</taxon>
    </lineage>
</organism>
<dbReference type="HOGENOM" id="CLU_3342479_0_0_3"/>